<sequence length="205" mass="23713">MIMRTLHLSSPPSSSSLPFDSFDVSRWNPQPSRICCCSSRNHSFIPKLEPFNTSRIERGVKEPSIIEKTEHQLADYCSTLQGDDSYKCWRAYFELKDLERENPKEDIEKLILQSGGGVKTVMGWVHGISDIYKMKNQKIESLKLANEEKQSKKLHCPIPDGLPRSNEEIEEEEKGRMPDSQFTRLLRNKGRFPAWYTPLPDHETD</sequence>
<dbReference type="AlphaFoldDB" id="A0A7J7LL77"/>
<dbReference type="GO" id="GO:0005829">
    <property type="term" value="C:cytosol"/>
    <property type="evidence" value="ECO:0007669"/>
    <property type="project" value="TreeGrafter"/>
</dbReference>
<name>A0A7J7LL77_9MAGN</name>
<dbReference type="PANTHER" id="PTHR36345">
    <property type="entry name" value="CCG-BINDING PROTEIN 1"/>
    <property type="match status" value="1"/>
</dbReference>
<dbReference type="InterPro" id="IPR037502">
    <property type="entry name" value="CBP1"/>
</dbReference>
<dbReference type="EMBL" id="JACGCM010002205">
    <property type="protein sequence ID" value="KAF6143397.1"/>
    <property type="molecule type" value="Genomic_DNA"/>
</dbReference>
<keyword evidence="3" id="KW-1185">Reference proteome</keyword>
<dbReference type="GO" id="GO:0005634">
    <property type="term" value="C:nucleus"/>
    <property type="evidence" value="ECO:0007669"/>
    <property type="project" value="TreeGrafter"/>
</dbReference>
<dbReference type="PANTHER" id="PTHR36345:SF1">
    <property type="entry name" value="CCG-BINDING PROTEIN 1"/>
    <property type="match status" value="1"/>
</dbReference>
<evidence type="ECO:0000313" key="3">
    <source>
        <dbReference type="Proteomes" id="UP000541444"/>
    </source>
</evidence>
<reference evidence="2 3" key="1">
    <citation type="journal article" date="2020" name="IScience">
        <title>Genome Sequencing of the Endangered Kingdonia uniflora (Circaeasteraceae, Ranunculales) Reveals Potential Mechanisms of Evolutionary Specialization.</title>
        <authorList>
            <person name="Sun Y."/>
            <person name="Deng T."/>
            <person name="Zhang A."/>
            <person name="Moore M.J."/>
            <person name="Landis J.B."/>
            <person name="Lin N."/>
            <person name="Zhang H."/>
            <person name="Zhang X."/>
            <person name="Huang J."/>
            <person name="Zhang X."/>
            <person name="Sun H."/>
            <person name="Wang H."/>
        </authorList>
    </citation>
    <scope>NUCLEOTIDE SEQUENCE [LARGE SCALE GENOMIC DNA]</scope>
    <source>
        <strain evidence="2">TB1705</strain>
        <tissue evidence="2">Leaf</tissue>
    </source>
</reference>
<comment type="caution">
    <text evidence="2">The sequence shown here is derived from an EMBL/GenBank/DDBJ whole genome shotgun (WGS) entry which is preliminary data.</text>
</comment>
<evidence type="ECO:0000313" key="2">
    <source>
        <dbReference type="EMBL" id="KAF6143397.1"/>
    </source>
</evidence>
<proteinExistence type="predicted"/>
<organism evidence="2 3">
    <name type="scientific">Kingdonia uniflora</name>
    <dbReference type="NCBI Taxonomy" id="39325"/>
    <lineage>
        <taxon>Eukaryota</taxon>
        <taxon>Viridiplantae</taxon>
        <taxon>Streptophyta</taxon>
        <taxon>Embryophyta</taxon>
        <taxon>Tracheophyta</taxon>
        <taxon>Spermatophyta</taxon>
        <taxon>Magnoliopsida</taxon>
        <taxon>Ranunculales</taxon>
        <taxon>Circaeasteraceae</taxon>
        <taxon>Kingdonia</taxon>
    </lineage>
</organism>
<accession>A0A7J7LL77</accession>
<protein>
    <recommendedName>
        <fullName evidence="4">CCG-binding protein 1</fullName>
    </recommendedName>
</protein>
<evidence type="ECO:0008006" key="4">
    <source>
        <dbReference type="Google" id="ProtNLM"/>
    </source>
</evidence>
<evidence type="ECO:0000256" key="1">
    <source>
        <dbReference type="SAM" id="MobiDB-lite"/>
    </source>
</evidence>
<dbReference type="Proteomes" id="UP000541444">
    <property type="component" value="Unassembled WGS sequence"/>
</dbReference>
<feature type="region of interest" description="Disordered" evidence="1">
    <location>
        <begin position="150"/>
        <end position="184"/>
    </location>
</feature>
<gene>
    <name evidence="2" type="ORF">GIB67_029566</name>
</gene>
<dbReference type="GO" id="GO:0036033">
    <property type="term" value="F:mediator complex binding"/>
    <property type="evidence" value="ECO:0007669"/>
    <property type="project" value="InterPro"/>
</dbReference>
<dbReference type="OrthoDB" id="1924011at2759"/>
<dbReference type="GO" id="GO:0010183">
    <property type="term" value="P:pollen tube guidance"/>
    <property type="evidence" value="ECO:0007669"/>
    <property type="project" value="InterPro"/>
</dbReference>